<sequence length="251" mass="27291">MGEQTGAAPKALIVWGGWLGHQPREVAEIFRGLLVSEGFEVEVSDTLASFDDGDKLKSLDLIVPVWTMGEIAKEQVANVSQAVQAGVGLAGCHGGMCDSFRTNVDWQFMTGGQWVAHPGNDGVKYTVNIANTSSPLMEGLDDFVVRSEQYYMHVDPAVEVLATTRFPTVPGPHSLNKAVDMPVVWTKRWGVGRVFYCSLGHQTNIVEMPPVKEIMRRGLLWAAEGKTKYGLRGADGRAGTGVYSGMADNQY</sequence>
<evidence type="ECO:0000313" key="3">
    <source>
        <dbReference type="Proteomes" id="UP001596528"/>
    </source>
</evidence>
<reference evidence="3" key="1">
    <citation type="journal article" date="2019" name="Int. J. Syst. Evol. Microbiol.">
        <title>The Global Catalogue of Microorganisms (GCM) 10K type strain sequencing project: providing services to taxonomists for standard genome sequencing and annotation.</title>
        <authorList>
            <consortium name="The Broad Institute Genomics Platform"/>
            <consortium name="The Broad Institute Genome Sequencing Center for Infectious Disease"/>
            <person name="Wu L."/>
            <person name="Ma J."/>
        </authorList>
    </citation>
    <scope>NUCLEOTIDE SEQUENCE [LARGE SCALE GENOMIC DNA]</scope>
    <source>
        <strain evidence="3">JCM 18657</strain>
    </source>
</reference>
<proteinExistence type="predicted"/>
<feature type="domain" description="ThuA-like" evidence="1">
    <location>
        <begin position="10"/>
        <end position="222"/>
    </location>
</feature>
<dbReference type="Pfam" id="PF06283">
    <property type="entry name" value="ThuA"/>
    <property type="match status" value="1"/>
</dbReference>
<dbReference type="RefSeq" id="WP_138788288.1">
    <property type="nucleotide sequence ID" value="NZ_JBHTGQ010000018.1"/>
</dbReference>
<dbReference type="Proteomes" id="UP001596528">
    <property type="component" value="Unassembled WGS sequence"/>
</dbReference>
<gene>
    <name evidence="2" type="ORF">ACFQWB_08650</name>
</gene>
<organism evidence="2 3">
    <name type="scientific">Paenibacillus thermoaerophilus</name>
    <dbReference type="NCBI Taxonomy" id="1215385"/>
    <lineage>
        <taxon>Bacteria</taxon>
        <taxon>Bacillati</taxon>
        <taxon>Bacillota</taxon>
        <taxon>Bacilli</taxon>
        <taxon>Bacillales</taxon>
        <taxon>Paenibacillaceae</taxon>
        <taxon>Paenibacillus</taxon>
    </lineage>
</organism>
<protein>
    <submittedName>
        <fullName evidence="2">ThuA domain-containing protein</fullName>
    </submittedName>
</protein>
<dbReference type="EMBL" id="JBHTGQ010000018">
    <property type="protein sequence ID" value="MFC7750011.1"/>
    <property type="molecule type" value="Genomic_DNA"/>
</dbReference>
<comment type="caution">
    <text evidence="2">The sequence shown here is derived from an EMBL/GenBank/DDBJ whole genome shotgun (WGS) entry which is preliminary data.</text>
</comment>
<dbReference type="SUPFAM" id="SSF52317">
    <property type="entry name" value="Class I glutamine amidotransferase-like"/>
    <property type="match status" value="1"/>
</dbReference>
<dbReference type="InterPro" id="IPR029062">
    <property type="entry name" value="Class_I_gatase-like"/>
</dbReference>
<name>A0ABW2V3Y9_9BACL</name>
<dbReference type="InterPro" id="IPR029010">
    <property type="entry name" value="ThuA-like"/>
</dbReference>
<dbReference type="PANTHER" id="PTHR40469:SF2">
    <property type="entry name" value="GALACTOSE-BINDING DOMAIN-LIKE SUPERFAMILY PROTEIN"/>
    <property type="match status" value="1"/>
</dbReference>
<keyword evidence="3" id="KW-1185">Reference proteome</keyword>
<dbReference type="Gene3D" id="3.40.50.880">
    <property type="match status" value="1"/>
</dbReference>
<dbReference type="PANTHER" id="PTHR40469">
    <property type="entry name" value="SECRETED GLYCOSYL HYDROLASE"/>
    <property type="match status" value="1"/>
</dbReference>
<evidence type="ECO:0000313" key="2">
    <source>
        <dbReference type="EMBL" id="MFC7750011.1"/>
    </source>
</evidence>
<evidence type="ECO:0000259" key="1">
    <source>
        <dbReference type="Pfam" id="PF06283"/>
    </source>
</evidence>
<accession>A0ABW2V3Y9</accession>